<proteinExistence type="predicted"/>
<gene>
    <name evidence="1" type="ORF">V474_19250</name>
</gene>
<dbReference type="OrthoDB" id="7594270at2"/>
<evidence type="ECO:0000313" key="2">
    <source>
        <dbReference type="Proteomes" id="UP000052268"/>
    </source>
</evidence>
<dbReference type="Proteomes" id="UP000052268">
    <property type="component" value="Unassembled WGS sequence"/>
</dbReference>
<dbReference type="PATRIC" id="fig|1114963.3.peg.2687"/>
<dbReference type="AlphaFoldDB" id="A0A0J8AKK8"/>
<organism evidence="1 2">
    <name type="scientific">Novosphingobium barchaimii LL02</name>
    <dbReference type="NCBI Taxonomy" id="1114963"/>
    <lineage>
        <taxon>Bacteria</taxon>
        <taxon>Pseudomonadati</taxon>
        <taxon>Pseudomonadota</taxon>
        <taxon>Alphaproteobacteria</taxon>
        <taxon>Sphingomonadales</taxon>
        <taxon>Sphingomonadaceae</taxon>
        <taxon>Novosphingobium</taxon>
    </lineage>
</organism>
<accession>A0A0J8AKK8</accession>
<reference evidence="1 2" key="1">
    <citation type="journal article" date="2015" name="G3 (Bethesda)">
        <title>Insights into Ongoing Evolution of the Hexachlorocyclohexane Catabolic Pathway from Comparative Genomics of Ten Sphingomonadaceae Strains.</title>
        <authorList>
            <person name="Pearce S.L."/>
            <person name="Oakeshott J.G."/>
            <person name="Pandey G."/>
        </authorList>
    </citation>
    <scope>NUCLEOTIDE SEQUENCE [LARGE SCALE GENOMIC DNA]</scope>
    <source>
        <strain evidence="1 2">LL02</strain>
    </source>
</reference>
<dbReference type="EMBL" id="JACU01000005">
    <property type="protein sequence ID" value="KMS55180.1"/>
    <property type="molecule type" value="Genomic_DNA"/>
</dbReference>
<evidence type="ECO:0000313" key="1">
    <source>
        <dbReference type="EMBL" id="KMS55180.1"/>
    </source>
</evidence>
<evidence type="ECO:0008006" key="3">
    <source>
        <dbReference type="Google" id="ProtNLM"/>
    </source>
</evidence>
<protein>
    <recommendedName>
        <fullName evidence="3">HEAT repeat domain-containing protein</fullName>
    </recommendedName>
</protein>
<keyword evidence="2" id="KW-1185">Reference proteome</keyword>
<dbReference type="RefSeq" id="WP_059151860.1">
    <property type="nucleotide sequence ID" value="NZ_KQ130454.1"/>
</dbReference>
<sequence>MELRGPLASLRQDDIEWERGQQALSRTLVAWRAEPVVAPVLAAMKRFGAGAPLEKCRALALLFDPASGRALTLSRSLVDAGLAALDGHPLGQLPLSHGSRDAAPLLVLAESGSARLTLSAYDGAALALLPAARTARFRPVENWALVLVGACKGDRALRDDDGALTTELCTFTAGDLHYRHGPNEAVEVRSVDGAMAVLQLERQLDDHEPVREYALADGALVHQASARKDDSRAELAMALLGRMGRIDAVPQMARAALGGGGGDAMRWQALHEVIVLDALAGVELLAQVAADPEDSLREPAGALLAQLLASRPDLQGGAAWHV</sequence>
<name>A0A0J8AKK8_9SPHN</name>
<comment type="caution">
    <text evidence="1">The sequence shown here is derived from an EMBL/GenBank/DDBJ whole genome shotgun (WGS) entry which is preliminary data.</text>
</comment>